<dbReference type="GeneID" id="70188702"/>
<feature type="region of interest" description="Disordered" evidence="5">
    <location>
        <begin position="270"/>
        <end position="393"/>
    </location>
</feature>
<evidence type="ECO:0000256" key="4">
    <source>
        <dbReference type="ARBA" id="ARBA00023136"/>
    </source>
</evidence>
<feature type="compositionally biased region" description="Polar residues" evidence="5">
    <location>
        <begin position="339"/>
        <end position="349"/>
    </location>
</feature>
<protein>
    <submittedName>
        <fullName evidence="7">Uncharacterized protein</fullName>
    </submittedName>
</protein>
<dbReference type="OrthoDB" id="4148662at2759"/>
<evidence type="ECO:0000313" key="7">
    <source>
        <dbReference type="EMBL" id="KAH7025899.1"/>
    </source>
</evidence>
<feature type="compositionally biased region" description="Basic and acidic residues" evidence="5">
    <location>
        <begin position="285"/>
        <end position="300"/>
    </location>
</feature>
<feature type="transmembrane region" description="Helical" evidence="6">
    <location>
        <begin position="241"/>
        <end position="266"/>
    </location>
</feature>
<gene>
    <name evidence="7" type="ORF">B0I36DRAFT_365546</name>
</gene>
<evidence type="ECO:0000256" key="1">
    <source>
        <dbReference type="ARBA" id="ARBA00004167"/>
    </source>
</evidence>
<proteinExistence type="predicted"/>
<sequence>MEASSRHRYGLRRQASNDDDGLLNPNISLGKCYFGPNQPAADNFIPCGNYAFDTYSCCQAGDNCLASNACYNYRGDITYIAGCTDSTYNSSKCPNKGSFGSQQWSGLVQCDAKAGTWTNCQEADGATAVQDANKQCSCGNRQPLFTASAILENLAALPLAVSGSISWVSGNTPTATSPTITPSASTAPTSSSASSATTTSGSSSAVSSGTPSTSNMAQASPTGSGVDTGGGSGSTGLSQGAAIGIGVGCGVGALLIIAVGVLLCMLRRRRRTEDQHSVKSSPHAGGDRGSGEMSSVHDRPVSTWQGSNAGAMDSPVMSGFKSELPANDVPRPPPAELDSTATPNPTVSPSLRGAGTATPSTPMTVSSMAHDDDDRGAIGDARNKMQPPIAELE</sequence>
<keyword evidence="2 6" id="KW-0812">Transmembrane</keyword>
<accession>A0A9P9BJS9</accession>
<keyword evidence="3 6" id="KW-1133">Transmembrane helix</keyword>
<dbReference type="PANTHER" id="PTHR15549:SF33">
    <property type="entry name" value="MEMBRANE PROTEIN WSC4, PUTATIVE (AFU_ORTHOLOGUE AFUA_5G09020)-RELATED"/>
    <property type="match status" value="1"/>
</dbReference>
<dbReference type="GO" id="GO:0071944">
    <property type="term" value="C:cell periphery"/>
    <property type="evidence" value="ECO:0007669"/>
    <property type="project" value="UniProtKB-ARBA"/>
</dbReference>
<feature type="region of interest" description="Disordered" evidence="5">
    <location>
        <begin position="172"/>
        <end position="233"/>
    </location>
</feature>
<keyword evidence="4 6" id="KW-0472">Membrane</keyword>
<evidence type="ECO:0000256" key="3">
    <source>
        <dbReference type="ARBA" id="ARBA00022989"/>
    </source>
</evidence>
<evidence type="ECO:0000256" key="2">
    <source>
        <dbReference type="ARBA" id="ARBA00022692"/>
    </source>
</evidence>
<reference evidence="7" key="1">
    <citation type="journal article" date="2021" name="Nat. Commun.">
        <title>Genetic determinants of endophytism in the Arabidopsis root mycobiome.</title>
        <authorList>
            <person name="Mesny F."/>
            <person name="Miyauchi S."/>
            <person name="Thiergart T."/>
            <person name="Pickel B."/>
            <person name="Atanasova L."/>
            <person name="Karlsson M."/>
            <person name="Huettel B."/>
            <person name="Barry K.W."/>
            <person name="Haridas S."/>
            <person name="Chen C."/>
            <person name="Bauer D."/>
            <person name="Andreopoulos W."/>
            <person name="Pangilinan J."/>
            <person name="LaButti K."/>
            <person name="Riley R."/>
            <person name="Lipzen A."/>
            <person name="Clum A."/>
            <person name="Drula E."/>
            <person name="Henrissat B."/>
            <person name="Kohler A."/>
            <person name="Grigoriev I.V."/>
            <person name="Martin F.M."/>
            <person name="Hacquard S."/>
        </authorList>
    </citation>
    <scope>NUCLEOTIDE SEQUENCE</scope>
    <source>
        <strain evidence="7">MPI-CAGE-CH-0230</strain>
    </source>
</reference>
<comment type="caution">
    <text evidence="7">The sequence shown here is derived from an EMBL/GenBank/DDBJ whole genome shotgun (WGS) entry which is preliminary data.</text>
</comment>
<organism evidence="7 8">
    <name type="scientific">Microdochium trichocladiopsis</name>
    <dbReference type="NCBI Taxonomy" id="1682393"/>
    <lineage>
        <taxon>Eukaryota</taxon>
        <taxon>Fungi</taxon>
        <taxon>Dikarya</taxon>
        <taxon>Ascomycota</taxon>
        <taxon>Pezizomycotina</taxon>
        <taxon>Sordariomycetes</taxon>
        <taxon>Xylariomycetidae</taxon>
        <taxon>Xylariales</taxon>
        <taxon>Microdochiaceae</taxon>
        <taxon>Microdochium</taxon>
    </lineage>
</organism>
<evidence type="ECO:0000256" key="5">
    <source>
        <dbReference type="SAM" id="MobiDB-lite"/>
    </source>
</evidence>
<feature type="compositionally biased region" description="Polar residues" evidence="5">
    <location>
        <begin position="357"/>
        <end position="367"/>
    </location>
</feature>
<feature type="compositionally biased region" description="Basic and acidic residues" evidence="5">
    <location>
        <begin position="369"/>
        <end position="383"/>
    </location>
</feature>
<dbReference type="RefSeq" id="XP_046009116.1">
    <property type="nucleotide sequence ID" value="XM_046159156.1"/>
</dbReference>
<dbReference type="InterPro" id="IPR051694">
    <property type="entry name" value="Immunoregulatory_rcpt-like"/>
</dbReference>
<feature type="compositionally biased region" description="Low complexity" evidence="5">
    <location>
        <begin position="172"/>
        <end position="225"/>
    </location>
</feature>
<dbReference type="GO" id="GO:0016020">
    <property type="term" value="C:membrane"/>
    <property type="evidence" value="ECO:0007669"/>
    <property type="project" value="UniProtKB-SubCell"/>
</dbReference>
<dbReference type="AlphaFoldDB" id="A0A9P9BJS9"/>
<keyword evidence="8" id="KW-1185">Reference proteome</keyword>
<name>A0A9P9BJS9_9PEZI</name>
<evidence type="ECO:0000313" key="8">
    <source>
        <dbReference type="Proteomes" id="UP000756346"/>
    </source>
</evidence>
<dbReference type="EMBL" id="JAGTJQ010000008">
    <property type="protein sequence ID" value="KAH7025899.1"/>
    <property type="molecule type" value="Genomic_DNA"/>
</dbReference>
<evidence type="ECO:0000256" key="6">
    <source>
        <dbReference type="SAM" id="Phobius"/>
    </source>
</evidence>
<dbReference type="PANTHER" id="PTHR15549">
    <property type="entry name" value="PAIRED IMMUNOGLOBULIN-LIKE TYPE 2 RECEPTOR"/>
    <property type="match status" value="1"/>
</dbReference>
<comment type="subcellular location">
    <subcellularLocation>
        <location evidence="1">Membrane</location>
        <topology evidence="1">Single-pass membrane protein</topology>
    </subcellularLocation>
</comment>
<dbReference type="Proteomes" id="UP000756346">
    <property type="component" value="Unassembled WGS sequence"/>
</dbReference>